<dbReference type="Proteomes" id="UP000623608">
    <property type="component" value="Unassembled WGS sequence"/>
</dbReference>
<dbReference type="InterPro" id="IPR015944">
    <property type="entry name" value="Gly-tRNA-synth_bsu"/>
</dbReference>
<dbReference type="AlphaFoldDB" id="A0A919NLP4"/>
<dbReference type="SUPFAM" id="SSF109604">
    <property type="entry name" value="HD-domain/PDEase-like"/>
    <property type="match status" value="1"/>
</dbReference>
<dbReference type="HAMAP" id="MF_00254">
    <property type="entry name" value="Gly_tRNA_synth_alpha"/>
    <property type="match status" value="1"/>
</dbReference>
<proteinExistence type="inferred from homology"/>
<dbReference type="Gene3D" id="1.20.58.180">
    <property type="entry name" value="Class II aaRS and biotin synthetases, domain 2"/>
    <property type="match status" value="1"/>
</dbReference>
<dbReference type="InterPro" id="IPR002310">
    <property type="entry name" value="Gly-tRNA_ligase_asu"/>
</dbReference>
<comment type="catalytic activity">
    <reaction evidence="7 9">
        <text>tRNA(Gly) + glycine + ATP = glycyl-tRNA(Gly) + AMP + diphosphate</text>
        <dbReference type="Rhea" id="RHEA:16013"/>
        <dbReference type="Rhea" id="RHEA-COMP:9664"/>
        <dbReference type="Rhea" id="RHEA-COMP:9683"/>
        <dbReference type="ChEBI" id="CHEBI:30616"/>
        <dbReference type="ChEBI" id="CHEBI:33019"/>
        <dbReference type="ChEBI" id="CHEBI:57305"/>
        <dbReference type="ChEBI" id="CHEBI:78442"/>
        <dbReference type="ChEBI" id="CHEBI:78522"/>
        <dbReference type="ChEBI" id="CHEBI:456215"/>
        <dbReference type="EC" id="6.1.1.14"/>
    </reaction>
</comment>
<dbReference type="FunFam" id="3.30.930.10:FF:000006">
    <property type="entry name" value="Glycine--tRNA ligase alpha subunit"/>
    <property type="match status" value="1"/>
</dbReference>
<evidence type="ECO:0000256" key="5">
    <source>
        <dbReference type="ARBA" id="ARBA00022917"/>
    </source>
</evidence>
<evidence type="ECO:0000256" key="7">
    <source>
        <dbReference type="ARBA" id="ARBA00047937"/>
    </source>
</evidence>
<dbReference type="NCBIfam" id="TIGR00211">
    <property type="entry name" value="glyS"/>
    <property type="match status" value="1"/>
</dbReference>
<comment type="similarity">
    <text evidence="1 9">Belongs to the class-II aminoacyl-tRNA synthetase family.</text>
</comment>
<dbReference type="SUPFAM" id="SSF55681">
    <property type="entry name" value="Class II aaRS and biotin synthetases"/>
    <property type="match status" value="1"/>
</dbReference>
<dbReference type="InterPro" id="IPR006194">
    <property type="entry name" value="Gly-tRNA-synth_heterodimer"/>
</dbReference>
<evidence type="ECO:0000256" key="4">
    <source>
        <dbReference type="ARBA" id="ARBA00022840"/>
    </source>
</evidence>
<dbReference type="Pfam" id="PF02092">
    <property type="entry name" value="tRNA_synt_2f"/>
    <property type="match status" value="1"/>
</dbReference>
<sequence length="985" mass="105569">MLTMQDALARLTAYWTEQGCLTVQPMNTEVGAGTLNPATFLRVLGPEPWRVVYVEPSVRPDDSRYGENPNRLQTHTQLQVILKPDPGNPQELYLGSLAAIGIDVAAHDVRFVEDNWASPALGAWGLGWEVWLDGLEITQFTYFQQAGGVNLDPVSVEITYGIERIIMALQDKSHFKDIEYGRGVSYGEVFGQGEYEMSRYYLDDADVAANRQLLELYAGEAQRMIDAGLPVPAHTYVLKCSQAFNVLDSRGAVSTADRAAEFGRMRRLAGEVAKLWAARREELGHPLGLAAVPALAAPVALPAEKDETRLLVFEIGTEELPPAECRAALGYLEREIKNGLGGTRLAHGDVRVFATPRRLVAVVADVAARETDHVRTVRGPKLAQAYTADGSPTPALQGFLRGQGATVEQAAEGDFNGVRHVVVNKPEAGGAAAAVLAPVLAKVVTGLRGAKNMRWSDPQLSYSRPVRWLLALWGDDVVPVAAGTLAAGRETRVLRTAATPVLTIESAETFMETLAFNGIVADPEDRTELIVTGAQDEVYPDGKIDVRGEQALIDQITYLVEAPTPLLGTFDESYLSLPDAVLTTVMRKHQRYLPVRDAEGALLPMFVTVANGPVDVELVRQGNEAVLRARYEDAAFFYRADREVLPADMRARLDRLTFTDKLGSMADRASRIAAIALALAADLGLSSATLDRAAALVKFDLGSQLVTEMTSLAGVMARDYALHAGEARTVAQAVYEAELPRNTGDDLPASLPGALLSLADRLDLVAGLAATVGLPTGSSDPFAVRRAVLGLLAVHRAHPALAGLSLTSGLRAAAALQPVEVSAAVLAAAADFLAKRFEQALVEEGYPVDRVRAVLPHADRPSVAVNLLTQLASVSANPDFVAVAEAIQRCRRIVPAGTIAGYDAGLLKEPAEIALHEAVSAVTPPASPDLFEFTGAVARLAAPLGTFFDEVFVMADDPALRAARLGLLATVRDLGEGLLDWSELR</sequence>
<evidence type="ECO:0000256" key="2">
    <source>
        <dbReference type="ARBA" id="ARBA00022598"/>
    </source>
</evidence>
<comment type="caution">
    <text evidence="10">The sequence shown here is derived from an EMBL/GenBank/DDBJ whole genome shotgun (WGS) entry which is preliminary data.</text>
</comment>
<organism evidence="10 11">
    <name type="scientific">Paractinoplanes tereljensis</name>
    <dbReference type="NCBI Taxonomy" id="571912"/>
    <lineage>
        <taxon>Bacteria</taxon>
        <taxon>Bacillati</taxon>
        <taxon>Actinomycetota</taxon>
        <taxon>Actinomycetes</taxon>
        <taxon>Micromonosporales</taxon>
        <taxon>Micromonosporaceae</taxon>
        <taxon>Paractinoplanes</taxon>
    </lineage>
</organism>
<dbReference type="NCBIfam" id="NF006827">
    <property type="entry name" value="PRK09348.1"/>
    <property type="match status" value="1"/>
</dbReference>
<keyword evidence="5 9" id="KW-0648">Protein biosynthesis</keyword>
<keyword evidence="6 9" id="KW-0030">Aminoacyl-tRNA synthetase</keyword>
<gene>
    <name evidence="10" type="primary">glyQS_1</name>
    <name evidence="8" type="synonym">glyQ</name>
    <name evidence="9" type="synonym">glyS</name>
    <name evidence="10" type="ORF">Ate02nite_31600</name>
</gene>
<dbReference type="PANTHER" id="PTHR30075">
    <property type="entry name" value="GLYCYL-TRNA SYNTHETASE"/>
    <property type="match status" value="1"/>
</dbReference>
<protein>
    <recommendedName>
        <fullName evidence="8 9">Multifunctional fusion protein</fullName>
    </recommendedName>
    <domain>
        <recommendedName>
            <fullName evidence="9">Glycine--tRNA ligase beta subunit</fullName>
            <ecNumber evidence="9">6.1.1.14</ecNumber>
        </recommendedName>
        <alternativeName>
            <fullName evidence="9">Glycyl-tRNA synthetase beta subunit</fullName>
            <shortName evidence="9">GlyRS</shortName>
        </alternativeName>
    </domain>
    <domain>
        <recommendedName>
            <fullName evidence="8">Glycine--tRNA ligase alpha subunit</fullName>
        </recommendedName>
        <alternativeName>
            <fullName evidence="8">Glycyl-tRNA synthetase alpha subunit</fullName>
        </alternativeName>
    </domain>
</protein>
<evidence type="ECO:0000256" key="1">
    <source>
        <dbReference type="ARBA" id="ARBA00008226"/>
    </source>
</evidence>
<dbReference type="NCBIfam" id="NF011499">
    <property type="entry name" value="PRK14908.1"/>
    <property type="match status" value="1"/>
</dbReference>
<keyword evidence="11" id="KW-1185">Reference proteome</keyword>
<dbReference type="RefSeq" id="WP_203806064.1">
    <property type="nucleotide sequence ID" value="NZ_BOMY01000022.1"/>
</dbReference>
<evidence type="ECO:0000313" key="11">
    <source>
        <dbReference type="Proteomes" id="UP000623608"/>
    </source>
</evidence>
<dbReference type="EC" id="6.1.1.14" evidence="9"/>
<dbReference type="HAMAP" id="MF_00255">
    <property type="entry name" value="Gly_tRNA_synth_beta"/>
    <property type="match status" value="1"/>
</dbReference>
<evidence type="ECO:0000256" key="6">
    <source>
        <dbReference type="ARBA" id="ARBA00023146"/>
    </source>
</evidence>
<keyword evidence="9" id="KW-0963">Cytoplasm</keyword>
<dbReference type="Gene3D" id="3.30.930.10">
    <property type="entry name" value="Bira Bifunctional Protein, Domain 2"/>
    <property type="match status" value="1"/>
</dbReference>
<dbReference type="InterPro" id="IPR045864">
    <property type="entry name" value="aa-tRNA-synth_II/BPL/LPL"/>
</dbReference>
<reference evidence="10" key="1">
    <citation type="submission" date="2021-01" db="EMBL/GenBank/DDBJ databases">
        <title>Whole genome shotgun sequence of Actinoplanes tereljensis NBRC 105297.</title>
        <authorList>
            <person name="Komaki H."/>
            <person name="Tamura T."/>
        </authorList>
    </citation>
    <scope>NUCLEOTIDE SEQUENCE</scope>
    <source>
        <strain evidence="10">NBRC 105297</strain>
    </source>
</reference>
<name>A0A919NLP4_9ACTN</name>
<dbReference type="GO" id="GO:0006426">
    <property type="term" value="P:glycyl-tRNA aminoacylation"/>
    <property type="evidence" value="ECO:0007669"/>
    <property type="project" value="UniProtKB-UniRule"/>
</dbReference>
<dbReference type="GO" id="GO:0005524">
    <property type="term" value="F:ATP binding"/>
    <property type="evidence" value="ECO:0007669"/>
    <property type="project" value="UniProtKB-UniRule"/>
</dbReference>
<comment type="subcellular location">
    <subcellularLocation>
        <location evidence="9">Cytoplasm</location>
    </subcellularLocation>
</comment>
<keyword evidence="2 9" id="KW-0436">Ligase</keyword>
<dbReference type="GO" id="GO:0004820">
    <property type="term" value="F:glycine-tRNA ligase activity"/>
    <property type="evidence" value="ECO:0007669"/>
    <property type="project" value="UniProtKB-UniRule"/>
</dbReference>
<dbReference type="PRINTS" id="PR01044">
    <property type="entry name" value="TRNASYNTHGA"/>
</dbReference>
<dbReference type="PANTHER" id="PTHR30075:SF2">
    <property type="entry name" value="GLYCINE--TRNA LIGASE, CHLOROPLASTIC_MITOCHONDRIAL 2"/>
    <property type="match status" value="1"/>
</dbReference>
<keyword evidence="4 9" id="KW-0067">ATP-binding</keyword>
<evidence type="ECO:0000256" key="9">
    <source>
        <dbReference type="HAMAP-Rule" id="MF_00255"/>
    </source>
</evidence>
<comment type="subunit">
    <text evidence="9">Tetramer of two alpha and two beta subunits.</text>
</comment>
<accession>A0A919NLP4</accession>
<dbReference type="PROSITE" id="PS50861">
    <property type="entry name" value="AA_TRNA_LIGASE_II_GLYAB"/>
    <property type="match status" value="2"/>
</dbReference>
<keyword evidence="3 9" id="KW-0547">Nucleotide-binding</keyword>
<evidence type="ECO:0000313" key="10">
    <source>
        <dbReference type="EMBL" id="GIF20430.1"/>
    </source>
</evidence>
<dbReference type="EMBL" id="BOMY01000022">
    <property type="protein sequence ID" value="GIF20430.1"/>
    <property type="molecule type" value="Genomic_DNA"/>
</dbReference>
<evidence type="ECO:0000256" key="8">
    <source>
        <dbReference type="HAMAP-Rule" id="MF_00254"/>
    </source>
</evidence>
<dbReference type="Pfam" id="PF02091">
    <property type="entry name" value="tRNA-synt_2e"/>
    <property type="match status" value="1"/>
</dbReference>
<evidence type="ECO:0000256" key="3">
    <source>
        <dbReference type="ARBA" id="ARBA00022741"/>
    </source>
</evidence>
<dbReference type="NCBIfam" id="TIGR00388">
    <property type="entry name" value="glyQ"/>
    <property type="match status" value="1"/>
</dbReference>
<dbReference type="GO" id="GO:0005829">
    <property type="term" value="C:cytosol"/>
    <property type="evidence" value="ECO:0007669"/>
    <property type="project" value="TreeGrafter"/>
</dbReference>